<evidence type="ECO:0000313" key="2">
    <source>
        <dbReference type="Proteomes" id="UP000231276"/>
    </source>
</evidence>
<proteinExistence type="predicted"/>
<protein>
    <recommendedName>
        <fullName evidence="3">30S ribosomal protein S21</fullName>
    </recommendedName>
</protein>
<dbReference type="Proteomes" id="UP000231276">
    <property type="component" value="Unassembled WGS sequence"/>
</dbReference>
<sequence length="80" mass="9636">MINVKVKSNKGESSISLLRRFSKRVQGARILAKAKKIRFREREESPFVKKKNRLRNIEKRKRVEKMIKMGIPPKKKKRRF</sequence>
<comment type="caution">
    <text evidence="1">The sequence shown here is derived from an EMBL/GenBank/DDBJ whole genome shotgun (WGS) entry which is preliminary data.</text>
</comment>
<evidence type="ECO:0000313" key="1">
    <source>
        <dbReference type="EMBL" id="PIP86805.1"/>
    </source>
</evidence>
<gene>
    <name evidence="1" type="ORF">COW82_00105</name>
</gene>
<reference evidence="1 2" key="1">
    <citation type="submission" date="2017-09" db="EMBL/GenBank/DDBJ databases">
        <title>Depth-based differentiation of microbial function through sediment-hosted aquifers and enrichment of novel symbionts in the deep terrestrial subsurface.</title>
        <authorList>
            <person name="Probst A.J."/>
            <person name="Ladd B."/>
            <person name="Jarett J.K."/>
            <person name="Geller-Mcgrath D.E."/>
            <person name="Sieber C.M."/>
            <person name="Emerson J.B."/>
            <person name="Anantharaman K."/>
            <person name="Thomas B.C."/>
            <person name="Malmstrom R."/>
            <person name="Stieglmeier M."/>
            <person name="Klingl A."/>
            <person name="Woyke T."/>
            <person name="Ryan C.M."/>
            <person name="Banfield J.F."/>
        </authorList>
    </citation>
    <scope>NUCLEOTIDE SEQUENCE [LARGE SCALE GENOMIC DNA]</scope>
    <source>
        <strain evidence="1">CG22_combo_CG10-13_8_21_14_all_43_18</strain>
    </source>
</reference>
<name>A0A2H0DX96_9BACT</name>
<accession>A0A2H0DX96</accession>
<dbReference type="EMBL" id="PCTS01000002">
    <property type="protein sequence ID" value="PIP86805.1"/>
    <property type="molecule type" value="Genomic_DNA"/>
</dbReference>
<dbReference type="AlphaFoldDB" id="A0A2H0DX96"/>
<organism evidence="1 2">
    <name type="scientific">Candidatus Campbellbacteria bacterium CG22_combo_CG10-13_8_21_14_all_43_18</name>
    <dbReference type="NCBI Taxonomy" id="1974530"/>
    <lineage>
        <taxon>Bacteria</taxon>
        <taxon>Candidatus Campbelliibacteriota</taxon>
    </lineage>
</organism>
<evidence type="ECO:0008006" key="3">
    <source>
        <dbReference type="Google" id="ProtNLM"/>
    </source>
</evidence>